<dbReference type="PANTHER" id="PTHR21301:SF12">
    <property type="match status" value="1"/>
</dbReference>
<reference evidence="2" key="1">
    <citation type="journal article" date="2016" name="Nature">
        <title>Genome evolution in the allotetraploid frog Xenopus laevis.</title>
        <authorList>
            <person name="Session A.M."/>
            <person name="Uno Y."/>
            <person name="Kwon T."/>
            <person name="Chapman J.A."/>
            <person name="Toyoda A."/>
            <person name="Takahashi S."/>
            <person name="Fukui A."/>
            <person name="Hikosaka A."/>
            <person name="Suzuki A."/>
            <person name="Kondo M."/>
            <person name="van Heeringen S.J."/>
            <person name="Quigley I."/>
            <person name="Heinz S."/>
            <person name="Ogino H."/>
            <person name="Ochi H."/>
            <person name="Hellsten U."/>
            <person name="Lyons J.B."/>
            <person name="Simakov O."/>
            <person name="Putnam N."/>
            <person name="Stites J."/>
            <person name="Kuroki Y."/>
            <person name="Tanaka T."/>
            <person name="Michiue T."/>
            <person name="Watanabe M."/>
            <person name="Bogdanovic O."/>
            <person name="Lister R."/>
            <person name="Georgiou G."/>
            <person name="Paranjpe S.S."/>
            <person name="van Kruijsbergen I."/>
            <person name="Shu S."/>
            <person name="Carlson J."/>
            <person name="Kinoshita T."/>
            <person name="Ohta Y."/>
            <person name="Mawaribuchi S."/>
            <person name="Jenkins J."/>
            <person name="Grimwood J."/>
            <person name="Schmutz J."/>
            <person name="Mitros T."/>
            <person name="Mozaffari S.V."/>
            <person name="Suzuki Y."/>
            <person name="Haramoto Y."/>
            <person name="Yamamoto T.S."/>
            <person name="Takagi C."/>
            <person name="Heald R."/>
            <person name="Miller K."/>
            <person name="Haudenschild C."/>
            <person name="Kitzman J."/>
            <person name="Nakayama T."/>
            <person name="Izutsu Y."/>
            <person name="Robert J."/>
            <person name="Fortriede J."/>
            <person name="Burns K."/>
            <person name="Lotay V."/>
            <person name="Karimi K."/>
            <person name="Yasuoka Y."/>
            <person name="Dichmann D.S."/>
            <person name="Flajnik M.F."/>
            <person name="Houston D.W."/>
            <person name="Shendure J."/>
            <person name="DuPasquier L."/>
            <person name="Vize P.D."/>
            <person name="Zorn A.M."/>
            <person name="Ito M."/>
            <person name="Marcotte E.M."/>
            <person name="Wallingford J.B."/>
            <person name="Ito Y."/>
            <person name="Asashima M."/>
            <person name="Ueno N."/>
            <person name="Matsuda Y."/>
            <person name="Veenstra G.J."/>
            <person name="Fujiyama A."/>
            <person name="Harland R.M."/>
            <person name="Taira M."/>
            <person name="Rokhsar D.S."/>
        </authorList>
    </citation>
    <scope>NUCLEOTIDE SEQUENCE [LARGE SCALE GENOMIC DNA]</scope>
    <source>
        <strain evidence="2">J</strain>
    </source>
</reference>
<name>A0A974D2U5_XENLA</name>
<dbReference type="EMBL" id="CM004472">
    <property type="protein sequence ID" value="OCT83962.1"/>
    <property type="molecule type" value="Genomic_DNA"/>
</dbReference>
<sequence>MSMGAAVAPSFANIFVHYLEQKLFIKGPYNNHIIKYWRFVDDVLVIWEGTDVLFHQMIEEANQKHPTIKFTSELL</sequence>
<organism evidence="1 2">
    <name type="scientific">Xenopus laevis</name>
    <name type="common">African clawed frog</name>
    <dbReference type="NCBI Taxonomy" id="8355"/>
    <lineage>
        <taxon>Eukaryota</taxon>
        <taxon>Metazoa</taxon>
        <taxon>Chordata</taxon>
        <taxon>Craniata</taxon>
        <taxon>Vertebrata</taxon>
        <taxon>Euteleostomi</taxon>
        <taxon>Amphibia</taxon>
        <taxon>Batrachia</taxon>
        <taxon>Anura</taxon>
        <taxon>Pipoidea</taxon>
        <taxon>Pipidae</taxon>
        <taxon>Xenopodinae</taxon>
        <taxon>Xenopus</taxon>
        <taxon>Xenopus</taxon>
    </lineage>
</organism>
<protein>
    <recommendedName>
        <fullName evidence="3">Reverse transcriptase domain-containing protein</fullName>
    </recommendedName>
</protein>
<proteinExistence type="predicted"/>
<accession>A0A974D2U5</accession>
<dbReference type="PANTHER" id="PTHR21301">
    <property type="entry name" value="REVERSE TRANSCRIPTASE"/>
    <property type="match status" value="1"/>
</dbReference>
<evidence type="ECO:0000313" key="1">
    <source>
        <dbReference type="EMBL" id="OCT83962.1"/>
    </source>
</evidence>
<evidence type="ECO:0000313" key="2">
    <source>
        <dbReference type="Proteomes" id="UP000694892"/>
    </source>
</evidence>
<dbReference type="AlphaFoldDB" id="A0A974D2U5"/>
<dbReference type="Proteomes" id="UP000694892">
    <property type="component" value="Chromosome 4L"/>
</dbReference>
<gene>
    <name evidence="1" type="ORF">XELAEV_18022100mg</name>
</gene>
<evidence type="ECO:0008006" key="3">
    <source>
        <dbReference type="Google" id="ProtNLM"/>
    </source>
</evidence>
<feature type="non-terminal residue" evidence="1">
    <location>
        <position position="75"/>
    </location>
</feature>